<dbReference type="InterPro" id="IPR016024">
    <property type="entry name" value="ARM-type_fold"/>
</dbReference>
<dbReference type="GO" id="GO:0071562">
    <property type="term" value="P:nucleus-vacuole junction assembly"/>
    <property type="evidence" value="ECO:0007669"/>
    <property type="project" value="InterPro"/>
</dbReference>
<keyword evidence="5" id="KW-1185">Reference proteome</keyword>
<feature type="non-terminal residue" evidence="4">
    <location>
        <position position="1"/>
    </location>
</feature>
<proteinExistence type="inferred from homology"/>
<accession>A0A1Y1IBJ3</accession>
<evidence type="ECO:0000313" key="4">
    <source>
        <dbReference type="EMBL" id="GAQ88344.1"/>
    </source>
</evidence>
<dbReference type="InterPro" id="IPR045156">
    <property type="entry name" value="Vac8"/>
</dbReference>
<dbReference type="PANTHER" id="PTHR47249">
    <property type="entry name" value="VACUOLAR PROTEIN 8"/>
    <property type="match status" value="1"/>
</dbReference>
<dbReference type="Gene3D" id="1.25.10.10">
    <property type="entry name" value="Leucine-rich Repeat Variant"/>
    <property type="match status" value="1"/>
</dbReference>
<feature type="compositionally biased region" description="Gly residues" evidence="3">
    <location>
        <begin position="458"/>
        <end position="468"/>
    </location>
</feature>
<organism evidence="4 5">
    <name type="scientific">Klebsormidium nitens</name>
    <name type="common">Green alga</name>
    <name type="synonym">Ulothrix nitens</name>
    <dbReference type="NCBI Taxonomy" id="105231"/>
    <lineage>
        <taxon>Eukaryota</taxon>
        <taxon>Viridiplantae</taxon>
        <taxon>Streptophyta</taxon>
        <taxon>Klebsormidiophyceae</taxon>
        <taxon>Klebsormidiales</taxon>
        <taxon>Klebsormidiaceae</taxon>
        <taxon>Klebsormidium</taxon>
    </lineage>
</organism>
<dbReference type="SUPFAM" id="SSF48371">
    <property type="entry name" value="ARM repeat"/>
    <property type="match status" value="1"/>
</dbReference>
<evidence type="ECO:0000256" key="1">
    <source>
        <dbReference type="ARBA" id="ARBA00005462"/>
    </source>
</evidence>
<feature type="region of interest" description="Disordered" evidence="3">
    <location>
        <begin position="329"/>
        <end position="358"/>
    </location>
</feature>
<dbReference type="PANTHER" id="PTHR47249:SF1">
    <property type="entry name" value="VACUOLAR PROTEIN 8"/>
    <property type="match status" value="1"/>
</dbReference>
<gene>
    <name evidence="4" type="ORF">KFL_004190140</name>
</gene>
<evidence type="ECO:0000256" key="3">
    <source>
        <dbReference type="SAM" id="MobiDB-lite"/>
    </source>
</evidence>
<comment type="similarity">
    <text evidence="1">Belongs to the beta-catenin family.</text>
</comment>
<sequence length="526" mass="55250">DVLEKAADVLGLLAKDDAEVRRAVAVDAGALHVLVSHMTSKSGFVQQRVVTLMAALTRDATSRQAVARAPGFLQGLTTILKHRGAPRWLVLEALRVVGAEEAVGKELLKVAAEVFSQLAGHAGIRKAIAEEPGAIEQLVVVLGIGGSDGAQRSAALVLHRLAWDLECRPLIGAAPGCLQKLFRLFKGPGEYVQSAAGEALWCTACFTGNQGAFWERSGVLQELIGLLGEKCTGVQRALSARILHNLCFDAEEGQCNEEKTRAIAAAPGCLEQLSGLLKSGKSFVAEWGLKALRALSEDRQMRTVIFGEPGLVQTLVGFLDPDAFDAGHRRKHAAKGSEGGCEEPGDLSFHSGEPRKAEDPAVRRKIAGIPGALQSLVELLKQHWMREVALEALIIFAEDKEIRRGIAAVPECLETLRTLASLPDAEIQEGEDSGLRELAAGSLNTETEGNGPSAGEAEGAGSGDGAGSWEGDKGGEAGMSEGAENGVRGESKERGQSGEAGLNGKGAASEEVQASEEAVQGEGSRM</sequence>
<feature type="compositionally biased region" description="Basic and acidic residues" evidence="3">
    <location>
        <begin position="487"/>
        <end position="496"/>
    </location>
</feature>
<name>A0A1Y1IBJ3_KLENI</name>
<reference evidence="4 5" key="1">
    <citation type="journal article" date="2014" name="Nat. Commun.">
        <title>Klebsormidium flaccidum genome reveals primary factors for plant terrestrial adaptation.</title>
        <authorList>
            <person name="Hori K."/>
            <person name="Maruyama F."/>
            <person name="Fujisawa T."/>
            <person name="Togashi T."/>
            <person name="Yamamoto N."/>
            <person name="Seo M."/>
            <person name="Sato S."/>
            <person name="Yamada T."/>
            <person name="Mori H."/>
            <person name="Tajima N."/>
            <person name="Moriyama T."/>
            <person name="Ikeuchi M."/>
            <person name="Watanabe M."/>
            <person name="Wada H."/>
            <person name="Kobayashi K."/>
            <person name="Saito M."/>
            <person name="Masuda T."/>
            <person name="Sasaki-Sekimoto Y."/>
            <person name="Mashiguchi K."/>
            <person name="Awai K."/>
            <person name="Shimojima M."/>
            <person name="Masuda S."/>
            <person name="Iwai M."/>
            <person name="Nobusawa T."/>
            <person name="Narise T."/>
            <person name="Kondo S."/>
            <person name="Saito H."/>
            <person name="Sato R."/>
            <person name="Murakawa M."/>
            <person name="Ihara Y."/>
            <person name="Oshima-Yamada Y."/>
            <person name="Ohtaka K."/>
            <person name="Satoh M."/>
            <person name="Sonobe K."/>
            <person name="Ishii M."/>
            <person name="Ohtani R."/>
            <person name="Kanamori-Sato M."/>
            <person name="Honoki R."/>
            <person name="Miyazaki D."/>
            <person name="Mochizuki H."/>
            <person name="Umetsu J."/>
            <person name="Higashi K."/>
            <person name="Shibata D."/>
            <person name="Kamiya Y."/>
            <person name="Sato N."/>
            <person name="Nakamura Y."/>
            <person name="Tabata S."/>
            <person name="Ida S."/>
            <person name="Kurokawa K."/>
            <person name="Ohta H."/>
        </authorList>
    </citation>
    <scope>NUCLEOTIDE SEQUENCE [LARGE SCALE GENOMIC DNA]</scope>
    <source>
        <strain evidence="4 5">NIES-2285</strain>
    </source>
</reference>
<dbReference type="AlphaFoldDB" id="A0A1Y1IBJ3"/>
<dbReference type="Proteomes" id="UP000054558">
    <property type="component" value="Unassembled WGS sequence"/>
</dbReference>
<dbReference type="OMA" id="WCTACFT"/>
<feature type="compositionally biased region" description="Low complexity" evidence="3">
    <location>
        <begin position="506"/>
        <end position="526"/>
    </location>
</feature>
<keyword evidence="2" id="KW-0677">Repeat</keyword>
<evidence type="ECO:0000256" key="2">
    <source>
        <dbReference type="ARBA" id="ARBA00022737"/>
    </source>
</evidence>
<feature type="compositionally biased region" description="Low complexity" evidence="3">
    <location>
        <begin position="448"/>
        <end position="457"/>
    </location>
</feature>
<dbReference type="InterPro" id="IPR011989">
    <property type="entry name" value="ARM-like"/>
</dbReference>
<dbReference type="EMBL" id="DF237368">
    <property type="protein sequence ID" value="GAQ88344.1"/>
    <property type="molecule type" value="Genomic_DNA"/>
</dbReference>
<feature type="region of interest" description="Disordered" evidence="3">
    <location>
        <begin position="443"/>
        <end position="526"/>
    </location>
</feature>
<dbReference type="GO" id="GO:0043495">
    <property type="term" value="F:protein-membrane adaptor activity"/>
    <property type="evidence" value="ECO:0007669"/>
    <property type="project" value="InterPro"/>
</dbReference>
<evidence type="ECO:0000313" key="5">
    <source>
        <dbReference type="Proteomes" id="UP000054558"/>
    </source>
</evidence>
<protein>
    <submittedName>
        <fullName evidence="4">Uncharacterized protein</fullName>
    </submittedName>
</protein>